<dbReference type="SUPFAM" id="SSF53182">
    <property type="entry name" value="Pyrrolidone carboxyl peptidase (pyroglutamate aminopeptidase)"/>
    <property type="match status" value="1"/>
</dbReference>
<dbReference type="Proteomes" id="UP000193719">
    <property type="component" value="Unassembled WGS sequence"/>
</dbReference>
<dbReference type="PRINTS" id="PR00706">
    <property type="entry name" value="PYROGLUPTASE"/>
</dbReference>
<dbReference type="Pfam" id="PF01470">
    <property type="entry name" value="Peptidase_C15"/>
    <property type="match status" value="1"/>
</dbReference>
<evidence type="ECO:0000256" key="3">
    <source>
        <dbReference type="ARBA" id="ARBA00022670"/>
    </source>
</evidence>
<dbReference type="PANTHER" id="PTHR23402:SF1">
    <property type="entry name" value="PYROGLUTAMYL-PEPTIDASE I"/>
    <property type="match status" value="1"/>
</dbReference>
<dbReference type="OrthoDB" id="2156172at2759"/>
<dbReference type="InterPro" id="IPR036440">
    <property type="entry name" value="Peptidase_C15-like_sf"/>
</dbReference>
<accession>A0A1Y1V664</accession>
<comment type="caution">
    <text evidence="6">The sequence shown here is derived from an EMBL/GenBank/DDBJ whole genome shotgun (WGS) entry which is preliminary data.</text>
</comment>
<keyword evidence="7" id="KW-1185">Reference proteome</keyword>
<comment type="similarity">
    <text evidence="1">Belongs to the peptidase C15 family.</text>
</comment>
<sequence>MKEKLGIITGFGLFGDNKVNPSWEAAKTFKDKIIEENGKIVHLDVEYFDVDYKIVKESVKEKIYDKNPSFILHIGLNASLKDTLDFETSAYYTEDVDIIEEKCPLVIKTDMRWINDLMNNTKKRLTYCGWNCKLSENPGRYLCNFIYYLSMNYKISNNKDFKVFFLHIPEANNSPKQTQQCINEAINIIVHEIIKTL</sequence>
<dbReference type="GO" id="GO:0016920">
    <property type="term" value="F:pyroglutamyl-peptidase activity"/>
    <property type="evidence" value="ECO:0007669"/>
    <property type="project" value="InterPro"/>
</dbReference>
<dbReference type="EMBL" id="MCFH01000028">
    <property type="protein sequence ID" value="ORX48156.1"/>
    <property type="molecule type" value="Genomic_DNA"/>
</dbReference>
<dbReference type="Gene3D" id="3.40.630.20">
    <property type="entry name" value="Peptidase C15, pyroglutamyl peptidase I-like"/>
    <property type="match status" value="1"/>
</dbReference>
<keyword evidence="5" id="KW-0788">Thiol protease</keyword>
<protein>
    <submittedName>
        <fullName evidence="6">Peptidase C15, pyroglutamyl peptidase I-like protein</fullName>
    </submittedName>
</protein>
<dbReference type="InterPro" id="IPR000816">
    <property type="entry name" value="Peptidase_C15"/>
</dbReference>
<dbReference type="InterPro" id="IPR016125">
    <property type="entry name" value="Peptidase_C15-like"/>
</dbReference>
<organism evidence="6 7">
    <name type="scientific">Piromyces finnis</name>
    <dbReference type="NCBI Taxonomy" id="1754191"/>
    <lineage>
        <taxon>Eukaryota</taxon>
        <taxon>Fungi</taxon>
        <taxon>Fungi incertae sedis</taxon>
        <taxon>Chytridiomycota</taxon>
        <taxon>Chytridiomycota incertae sedis</taxon>
        <taxon>Neocallimastigomycetes</taxon>
        <taxon>Neocallimastigales</taxon>
        <taxon>Neocallimastigaceae</taxon>
        <taxon>Piromyces</taxon>
    </lineage>
</organism>
<evidence type="ECO:0000256" key="4">
    <source>
        <dbReference type="ARBA" id="ARBA00022801"/>
    </source>
</evidence>
<proteinExistence type="inferred from homology"/>
<keyword evidence="2" id="KW-0963">Cytoplasm</keyword>
<dbReference type="GO" id="GO:0005829">
    <property type="term" value="C:cytosol"/>
    <property type="evidence" value="ECO:0007669"/>
    <property type="project" value="InterPro"/>
</dbReference>
<reference evidence="6 7" key="1">
    <citation type="submission" date="2016-08" db="EMBL/GenBank/DDBJ databases">
        <title>Genomes of anaerobic fungi encode conserved fungal cellulosomes for biomass hydrolysis.</title>
        <authorList>
            <consortium name="DOE Joint Genome Institute"/>
            <person name="Haitjema C.H."/>
            <person name="Gilmore S.P."/>
            <person name="Henske J.K."/>
            <person name="Solomon K.V."/>
            <person name="De Groot R."/>
            <person name="Kuo A."/>
            <person name="Mondo S.J."/>
            <person name="Salamov A.A."/>
            <person name="Labutti K."/>
            <person name="Zhao Z."/>
            <person name="Chiniquy J."/>
            <person name="Barry K."/>
            <person name="Brewer H.M."/>
            <person name="Purvine S.O."/>
            <person name="Wright A.T."/>
            <person name="Boxma B."/>
            <person name="Van Alen T."/>
            <person name="Hackstein J.H."/>
            <person name="Baker S.E."/>
            <person name="Grigoriev I.V."/>
            <person name="O'Malley M.A."/>
        </authorList>
    </citation>
    <scope>NUCLEOTIDE SEQUENCE [LARGE SCALE GENOMIC DNA]</scope>
    <source>
        <strain evidence="7">finn</strain>
    </source>
</reference>
<dbReference type="AlphaFoldDB" id="A0A1Y1V664"/>
<dbReference type="PANTHER" id="PTHR23402">
    <property type="entry name" value="PROTEASE FAMILY C15 PYROGLUTAMYL-PEPTIDASE I-RELATED"/>
    <property type="match status" value="1"/>
</dbReference>
<evidence type="ECO:0000256" key="5">
    <source>
        <dbReference type="ARBA" id="ARBA00022807"/>
    </source>
</evidence>
<gene>
    <name evidence="6" type="ORF">BCR36DRAFT_413305</name>
</gene>
<evidence type="ECO:0000313" key="6">
    <source>
        <dbReference type="EMBL" id="ORX48156.1"/>
    </source>
</evidence>
<reference evidence="6 7" key="2">
    <citation type="submission" date="2016-08" db="EMBL/GenBank/DDBJ databases">
        <title>Pervasive Adenine N6-methylation of Active Genes in Fungi.</title>
        <authorList>
            <consortium name="DOE Joint Genome Institute"/>
            <person name="Mondo S.J."/>
            <person name="Dannebaum R.O."/>
            <person name="Kuo R.C."/>
            <person name="Labutti K."/>
            <person name="Haridas S."/>
            <person name="Kuo A."/>
            <person name="Salamov A."/>
            <person name="Ahrendt S.R."/>
            <person name="Lipzen A."/>
            <person name="Sullivan W."/>
            <person name="Andreopoulos W.B."/>
            <person name="Clum A."/>
            <person name="Lindquist E."/>
            <person name="Daum C."/>
            <person name="Ramamoorthy G.K."/>
            <person name="Gryganskyi A."/>
            <person name="Culley D."/>
            <person name="Magnuson J.K."/>
            <person name="James T.Y."/>
            <person name="O'Malley M.A."/>
            <person name="Stajich J.E."/>
            <person name="Spatafora J.W."/>
            <person name="Visel A."/>
            <person name="Grigoriev I.V."/>
        </authorList>
    </citation>
    <scope>NUCLEOTIDE SEQUENCE [LARGE SCALE GENOMIC DNA]</scope>
    <source>
        <strain evidence="7">finn</strain>
    </source>
</reference>
<keyword evidence="3" id="KW-0645">Protease</keyword>
<evidence type="ECO:0000256" key="1">
    <source>
        <dbReference type="ARBA" id="ARBA00006641"/>
    </source>
</evidence>
<dbReference type="GO" id="GO:0006508">
    <property type="term" value="P:proteolysis"/>
    <property type="evidence" value="ECO:0007669"/>
    <property type="project" value="UniProtKB-KW"/>
</dbReference>
<evidence type="ECO:0000256" key="2">
    <source>
        <dbReference type="ARBA" id="ARBA00022490"/>
    </source>
</evidence>
<keyword evidence="4" id="KW-0378">Hydrolase</keyword>
<evidence type="ECO:0000313" key="7">
    <source>
        <dbReference type="Proteomes" id="UP000193719"/>
    </source>
</evidence>
<name>A0A1Y1V664_9FUNG</name>
<dbReference type="STRING" id="1754191.A0A1Y1V664"/>